<evidence type="ECO:0000256" key="2">
    <source>
        <dbReference type="ARBA" id="ARBA00011575"/>
    </source>
</evidence>
<feature type="domain" description="Anthranilate synthase component I N-terminal" evidence="10">
    <location>
        <begin position="30"/>
        <end position="164"/>
    </location>
</feature>
<dbReference type="RefSeq" id="WP_044907765.1">
    <property type="nucleotide sequence ID" value="NZ_JQIF01000110.1"/>
</dbReference>
<evidence type="ECO:0000256" key="3">
    <source>
        <dbReference type="ARBA" id="ARBA00020653"/>
    </source>
</evidence>
<evidence type="ECO:0000256" key="1">
    <source>
        <dbReference type="ARBA" id="ARBA00001946"/>
    </source>
</evidence>
<dbReference type="Gene3D" id="3.60.120.10">
    <property type="entry name" value="Anthranilate synthase"/>
    <property type="match status" value="1"/>
</dbReference>
<protein>
    <recommendedName>
        <fullName evidence="3">Anthranilate synthase component 1</fullName>
    </recommendedName>
</protein>
<organism evidence="11 12">
    <name type="scientific">Clostridium innocuum</name>
    <dbReference type="NCBI Taxonomy" id="1522"/>
    <lineage>
        <taxon>Bacteria</taxon>
        <taxon>Bacillati</taxon>
        <taxon>Bacillota</taxon>
        <taxon>Clostridia</taxon>
        <taxon>Eubacteriales</taxon>
        <taxon>Clostridiaceae</taxon>
        <taxon>Clostridium</taxon>
    </lineage>
</organism>
<comment type="function">
    <text evidence="7">Part of a heterotetrameric complex that catalyzes the two-step biosynthesis of anthranilate, an intermediate in the biosynthesis of L-tryptophan. In the first step, the glutamine-binding beta subunit (TrpG) of anthranilate synthase (AS) provides the glutamine amidotransferase activity which generates ammonia as a substrate that, along with chorismate, is used in the second step, catalyzed by the large alpha subunit of AS (TrpE) to produce anthranilate. In the absence of TrpG, TrpE can synthesize anthranilate directly from chorismate and high concentrations of ammonia.</text>
</comment>
<dbReference type="Proteomes" id="UP000030008">
    <property type="component" value="Unassembled WGS sequence"/>
</dbReference>
<accession>A0A099I1A3</accession>
<dbReference type="GO" id="GO:0000162">
    <property type="term" value="P:L-tryptophan biosynthetic process"/>
    <property type="evidence" value="ECO:0007669"/>
    <property type="project" value="TreeGrafter"/>
</dbReference>
<gene>
    <name evidence="11" type="ORF">CIAN88_20135</name>
</gene>
<dbReference type="SUPFAM" id="SSF56322">
    <property type="entry name" value="ADC synthase"/>
    <property type="match status" value="1"/>
</dbReference>
<comment type="caution">
    <text evidence="11">The sequence shown here is derived from an EMBL/GenBank/DDBJ whole genome shotgun (WGS) entry which is preliminary data.</text>
</comment>
<evidence type="ECO:0000256" key="7">
    <source>
        <dbReference type="ARBA" id="ARBA00025634"/>
    </source>
</evidence>
<comment type="cofactor">
    <cofactor evidence="1">
        <name>Mg(2+)</name>
        <dbReference type="ChEBI" id="CHEBI:18420"/>
    </cofactor>
</comment>
<name>A0A099I1A3_CLOIN</name>
<evidence type="ECO:0000313" key="12">
    <source>
        <dbReference type="Proteomes" id="UP000030008"/>
    </source>
</evidence>
<dbReference type="InterPro" id="IPR015890">
    <property type="entry name" value="Chorismate_C"/>
</dbReference>
<dbReference type="InterPro" id="IPR005801">
    <property type="entry name" value="ADC_synthase"/>
</dbReference>
<reference evidence="11 12" key="1">
    <citation type="submission" date="2014-08" db="EMBL/GenBank/DDBJ databases">
        <title>Clostridium innocuum, an unnegligible vancomycin-resistant pathogen causing extra-intestinal infections.</title>
        <authorList>
            <person name="Feng Y."/>
            <person name="Chiu C.-H."/>
        </authorList>
    </citation>
    <scope>NUCLEOTIDE SEQUENCE [LARGE SCALE GENOMIC DNA]</scope>
    <source>
        <strain evidence="11 12">AN88</strain>
    </source>
</reference>
<feature type="domain" description="Chorismate-utilising enzyme C-terminal" evidence="9">
    <location>
        <begin position="215"/>
        <end position="468"/>
    </location>
</feature>
<evidence type="ECO:0000256" key="8">
    <source>
        <dbReference type="ARBA" id="ARBA00047683"/>
    </source>
</evidence>
<comment type="subunit">
    <text evidence="2">Heterotetramer consisting of two non-identical subunits: a beta subunit (TrpG) and a large alpha subunit (TrpE).</text>
</comment>
<dbReference type="EMBL" id="JQIF01000110">
    <property type="protein sequence ID" value="KGJ51475.1"/>
    <property type="molecule type" value="Genomic_DNA"/>
</dbReference>
<evidence type="ECO:0000256" key="6">
    <source>
        <dbReference type="ARBA" id="ARBA00023239"/>
    </source>
</evidence>
<evidence type="ECO:0000256" key="4">
    <source>
        <dbReference type="ARBA" id="ARBA00022723"/>
    </source>
</evidence>
<evidence type="ECO:0000259" key="10">
    <source>
        <dbReference type="Pfam" id="PF04715"/>
    </source>
</evidence>
<proteinExistence type="predicted"/>
<dbReference type="GO" id="GO:0004049">
    <property type="term" value="F:anthranilate synthase activity"/>
    <property type="evidence" value="ECO:0007669"/>
    <property type="project" value="UniProtKB-EC"/>
</dbReference>
<evidence type="ECO:0000313" key="11">
    <source>
        <dbReference type="EMBL" id="KGJ51475.1"/>
    </source>
</evidence>
<keyword evidence="5" id="KW-0460">Magnesium</keyword>
<dbReference type="PRINTS" id="PR00095">
    <property type="entry name" value="ANTSNTHASEI"/>
</dbReference>
<dbReference type="PANTHER" id="PTHR11236:SF48">
    <property type="entry name" value="ISOCHORISMATE SYNTHASE MENF"/>
    <property type="match status" value="1"/>
</dbReference>
<evidence type="ECO:0000256" key="5">
    <source>
        <dbReference type="ARBA" id="ARBA00022842"/>
    </source>
</evidence>
<dbReference type="InterPro" id="IPR019999">
    <property type="entry name" value="Anth_synth_I-like"/>
</dbReference>
<dbReference type="InterPro" id="IPR006805">
    <property type="entry name" value="Anth_synth_I_N"/>
</dbReference>
<dbReference type="Pfam" id="PF04715">
    <property type="entry name" value="Anth_synt_I_N"/>
    <property type="match status" value="1"/>
</dbReference>
<keyword evidence="6" id="KW-0456">Lyase</keyword>
<comment type="catalytic activity">
    <reaction evidence="8">
        <text>chorismate + L-glutamine = anthranilate + pyruvate + L-glutamate + H(+)</text>
        <dbReference type="Rhea" id="RHEA:21732"/>
        <dbReference type="ChEBI" id="CHEBI:15361"/>
        <dbReference type="ChEBI" id="CHEBI:15378"/>
        <dbReference type="ChEBI" id="CHEBI:16567"/>
        <dbReference type="ChEBI" id="CHEBI:29748"/>
        <dbReference type="ChEBI" id="CHEBI:29985"/>
        <dbReference type="ChEBI" id="CHEBI:58359"/>
        <dbReference type="EC" id="4.1.3.27"/>
    </reaction>
</comment>
<sequence length="482" mass="54587">MIYPDLQTVRIYADTYTRIPVYTALDYETDDMLDLYAALRGPYSFFLESGVLNSYGRYSIIALPCRKRLISRGGTTALIQYDETIQLDGNPLDILKKEMQECAPIYPELPVFTGGAIGHFNYDMIRLFEAIQDNRLPSLKLPLMQFAFVEELLVLDHEQHRLYVIVNMQTQNGCLDNAYDKAVQRIYELQAFLSHRKPYSGKPLARRTVTSSMNKQQFMANVEQAQKHIQEGDIFQVVLSQRMEASYTEDPLDAYVQLRSLGKSPYMYYLDFDEYVIAGVSPELLLKGRGRSIMTMPIAGTRPRGADEQEDLKAAQSLLEDPKENAEHSMLVDLGRNDIGRVSDIGSVQVRHMKQVQRYSHVMHMTSEVHGRLKESCDIYDALASVLPAGTLSGAPKISAMNIIEQLEPVKREIYGGAIGFLGYNKQFDACITIRTFVFHNHKVYLQAGAGIVKDSVPEKEFEETLHKAKAMLRAVHGEVTV</sequence>
<evidence type="ECO:0000259" key="9">
    <source>
        <dbReference type="Pfam" id="PF00425"/>
    </source>
</evidence>
<dbReference type="Pfam" id="PF00425">
    <property type="entry name" value="Chorismate_bind"/>
    <property type="match status" value="1"/>
</dbReference>
<dbReference type="AlphaFoldDB" id="A0A099I1A3"/>
<dbReference type="PANTHER" id="PTHR11236">
    <property type="entry name" value="AMINOBENZOATE/ANTHRANILATE SYNTHASE"/>
    <property type="match status" value="1"/>
</dbReference>
<dbReference type="GO" id="GO:0046872">
    <property type="term" value="F:metal ion binding"/>
    <property type="evidence" value="ECO:0007669"/>
    <property type="project" value="UniProtKB-KW"/>
</dbReference>
<keyword evidence="4" id="KW-0479">Metal-binding</keyword>